<evidence type="ECO:0000313" key="3">
    <source>
        <dbReference type="EMBL" id="TVU37366.1"/>
    </source>
</evidence>
<name>A0A5J9VPC9_9POAL</name>
<dbReference type="EMBL" id="RWGY01000007">
    <property type="protein sequence ID" value="TVU37366.1"/>
    <property type="molecule type" value="Genomic_DNA"/>
</dbReference>
<dbReference type="SUPFAM" id="SSF81383">
    <property type="entry name" value="F-box domain"/>
    <property type="match status" value="1"/>
</dbReference>
<proteinExistence type="predicted"/>
<protein>
    <recommendedName>
        <fullName evidence="2">DUF7595 domain-containing protein</fullName>
    </recommendedName>
</protein>
<sequence length="394" mass="43946">MPGGGGGGDATKPRLQARGRRQHQATSLPLDIVVEIAACTDPVTLVRCAATCWEVRHRVADDPAFRRRLRLRRTDRFVSSLLRGHFVGQESSYGLNQKRELYLVDTTAADATKVRKVTGSGFPSGPLASRDGLLLVRAAKELRVCDPATGRSQVLPSEPTFPGEDPRRYYHPFKYVLLPGDSEGGGAGAAVGRPFQLLIAKLELSQHRRHLQIQIFSSEHNTWGPYTEIRIPNLYGSRLLRDLGTALVVGGAMHWLCMTNSGSYVIKLHVRAAQVTVTELPESFPQDRCNTRHLLATTSPGGSPIVLVVDDEKILAWSQSKQTMKWKQQPQIVIDDDELCRYTLKMGGVRPVRVTEKVQLHWFAERSGLVLIEVRYGGFVWLDLRTMKMFEIEG</sequence>
<dbReference type="Pfam" id="PF24523">
    <property type="entry name" value="DUF7595"/>
    <property type="match status" value="1"/>
</dbReference>
<feature type="domain" description="DUF7595" evidence="2">
    <location>
        <begin position="125"/>
        <end position="388"/>
    </location>
</feature>
<dbReference type="Gene3D" id="1.20.1280.50">
    <property type="match status" value="1"/>
</dbReference>
<accession>A0A5J9VPC9</accession>
<dbReference type="PANTHER" id="PTHR35828:SF23">
    <property type="entry name" value="F-BOX DOMAIN-CONTAINING PROTEIN"/>
    <property type="match status" value="1"/>
</dbReference>
<evidence type="ECO:0000259" key="2">
    <source>
        <dbReference type="Pfam" id="PF24523"/>
    </source>
</evidence>
<organism evidence="3 4">
    <name type="scientific">Eragrostis curvula</name>
    <name type="common">weeping love grass</name>
    <dbReference type="NCBI Taxonomy" id="38414"/>
    <lineage>
        <taxon>Eukaryota</taxon>
        <taxon>Viridiplantae</taxon>
        <taxon>Streptophyta</taxon>
        <taxon>Embryophyta</taxon>
        <taxon>Tracheophyta</taxon>
        <taxon>Spermatophyta</taxon>
        <taxon>Magnoliopsida</taxon>
        <taxon>Liliopsida</taxon>
        <taxon>Poales</taxon>
        <taxon>Poaceae</taxon>
        <taxon>PACMAD clade</taxon>
        <taxon>Chloridoideae</taxon>
        <taxon>Eragrostideae</taxon>
        <taxon>Eragrostidinae</taxon>
        <taxon>Eragrostis</taxon>
    </lineage>
</organism>
<dbReference type="Proteomes" id="UP000324897">
    <property type="component" value="Chromosome 4"/>
</dbReference>
<dbReference type="InterPro" id="IPR056016">
    <property type="entry name" value="DUF7595"/>
</dbReference>
<dbReference type="InterPro" id="IPR036047">
    <property type="entry name" value="F-box-like_dom_sf"/>
</dbReference>
<feature type="region of interest" description="Disordered" evidence="1">
    <location>
        <begin position="1"/>
        <end position="23"/>
    </location>
</feature>
<gene>
    <name evidence="3" type="ORF">EJB05_10675</name>
</gene>
<dbReference type="OrthoDB" id="620691at2759"/>
<keyword evidence="4" id="KW-1185">Reference proteome</keyword>
<evidence type="ECO:0000313" key="4">
    <source>
        <dbReference type="Proteomes" id="UP000324897"/>
    </source>
</evidence>
<comment type="caution">
    <text evidence="3">The sequence shown here is derived from an EMBL/GenBank/DDBJ whole genome shotgun (WGS) entry which is preliminary data.</text>
</comment>
<dbReference type="AlphaFoldDB" id="A0A5J9VPC9"/>
<evidence type="ECO:0000256" key="1">
    <source>
        <dbReference type="SAM" id="MobiDB-lite"/>
    </source>
</evidence>
<reference evidence="3 4" key="1">
    <citation type="journal article" date="2019" name="Sci. Rep.">
        <title>A high-quality genome of Eragrostis curvula grass provides insights into Poaceae evolution and supports new strategies to enhance forage quality.</title>
        <authorList>
            <person name="Carballo J."/>
            <person name="Santos B.A.C.M."/>
            <person name="Zappacosta D."/>
            <person name="Garbus I."/>
            <person name="Selva J.P."/>
            <person name="Gallo C.A."/>
            <person name="Diaz A."/>
            <person name="Albertini E."/>
            <person name="Caccamo M."/>
            <person name="Echenique V."/>
        </authorList>
    </citation>
    <scope>NUCLEOTIDE SEQUENCE [LARGE SCALE GENOMIC DNA]</scope>
    <source>
        <strain evidence="4">cv. Victoria</strain>
        <tissue evidence="3">Leaf</tissue>
    </source>
</reference>
<dbReference type="PANTHER" id="PTHR35828">
    <property type="entry name" value="OS08G0203800 PROTEIN-RELATED"/>
    <property type="match status" value="1"/>
</dbReference>
<feature type="non-terminal residue" evidence="3">
    <location>
        <position position="1"/>
    </location>
</feature>
<dbReference type="Gramene" id="TVU37366">
    <property type="protein sequence ID" value="TVU37366"/>
    <property type="gene ID" value="EJB05_10675"/>
</dbReference>